<dbReference type="GO" id="GO:0046872">
    <property type="term" value="F:metal ion binding"/>
    <property type="evidence" value="ECO:0007669"/>
    <property type="project" value="UniProtKB-KW"/>
</dbReference>
<feature type="region of interest" description="Disordered" evidence="7">
    <location>
        <begin position="1"/>
        <end position="21"/>
    </location>
</feature>
<dbReference type="Proteomes" id="UP000321353">
    <property type="component" value="Chromosome"/>
</dbReference>
<feature type="transmembrane region" description="Helical" evidence="8">
    <location>
        <begin position="51"/>
        <end position="70"/>
    </location>
</feature>
<evidence type="ECO:0000256" key="8">
    <source>
        <dbReference type="SAM" id="Phobius"/>
    </source>
</evidence>
<keyword evidence="8" id="KW-1133">Transmembrane helix</keyword>
<dbReference type="InterPro" id="IPR017896">
    <property type="entry name" value="4Fe4S_Fe-S-bd"/>
</dbReference>
<feature type="transmembrane region" description="Helical" evidence="8">
    <location>
        <begin position="90"/>
        <end position="111"/>
    </location>
</feature>
<feature type="domain" description="4Fe-4S ferredoxin-type" evidence="9">
    <location>
        <begin position="258"/>
        <end position="288"/>
    </location>
</feature>
<keyword evidence="8" id="KW-0812">Transmembrane</keyword>
<feature type="transmembrane region" description="Helical" evidence="8">
    <location>
        <begin position="398"/>
        <end position="422"/>
    </location>
</feature>
<keyword evidence="3" id="KW-0479">Metal-binding</keyword>
<dbReference type="PANTHER" id="PTHR30224:SF4">
    <property type="entry name" value="ELECTRON TRANSPORT PROTEIN YCCM-RELATED"/>
    <property type="match status" value="1"/>
</dbReference>
<evidence type="ECO:0000256" key="5">
    <source>
        <dbReference type="ARBA" id="ARBA00023014"/>
    </source>
</evidence>
<keyword evidence="5" id="KW-0411">Iron-sulfur</keyword>
<evidence type="ECO:0000313" key="10">
    <source>
        <dbReference type="EMBL" id="QEF98766.1"/>
    </source>
</evidence>
<organism evidence="10 11">
    <name type="scientific">Stieleria maiorica</name>
    <dbReference type="NCBI Taxonomy" id="2795974"/>
    <lineage>
        <taxon>Bacteria</taxon>
        <taxon>Pseudomonadati</taxon>
        <taxon>Planctomycetota</taxon>
        <taxon>Planctomycetia</taxon>
        <taxon>Pirellulales</taxon>
        <taxon>Pirellulaceae</taxon>
        <taxon>Stieleria</taxon>
    </lineage>
</organism>
<evidence type="ECO:0000256" key="4">
    <source>
        <dbReference type="ARBA" id="ARBA00023004"/>
    </source>
</evidence>
<dbReference type="GO" id="GO:0051536">
    <property type="term" value="F:iron-sulfur cluster binding"/>
    <property type="evidence" value="ECO:0007669"/>
    <property type="project" value="UniProtKB-KW"/>
</dbReference>
<keyword evidence="4" id="KW-0408">Iron</keyword>
<dbReference type="PROSITE" id="PS00198">
    <property type="entry name" value="4FE4S_FER_1"/>
    <property type="match status" value="1"/>
</dbReference>
<evidence type="ECO:0000256" key="6">
    <source>
        <dbReference type="ARBA" id="ARBA00023136"/>
    </source>
</evidence>
<evidence type="ECO:0000256" key="7">
    <source>
        <dbReference type="SAM" id="MobiDB-lite"/>
    </source>
</evidence>
<feature type="transmembrane region" description="Helical" evidence="8">
    <location>
        <begin position="312"/>
        <end position="331"/>
    </location>
</feature>
<evidence type="ECO:0000256" key="1">
    <source>
        <dbReference type="ARBA" id="ARBA00004236"/>
    </source>
</evidence>
<proteinExistence type="predicted"/>
<feature type="transmembrane region" description="Helical" evidence="8">
    <location>
        <begin position="452"/>
        <end position="476"/>
    </location>
</feature>
<sequence>MNARMSDPRSSSSSAPALPVANVDSGRRNQAFDLLSLPLLGRFLRWNRARLVLQIPVLLISLLMIAHAFWGPQLAPKNLAALLTWVHFRGLVVLVILFAGNFFCLACPFMLPRELARKLQTPRFRWPKALSNKWPAIALFVFVLFLYEWCDLFSNPWWTGVLIVSYMISAIVIDALFQRASFCKFVCPIGQFNFLSSTLSPFEVSVRDRSVCDRCETKDCIRGRRGDASSSIDSKTAEPNTLSRSLPVVQRGCELALFQPRKTGNLDCTFCLDCVYACPEDNVGIFARIPGEELCVSGPRSGLGVLERRGDFSALAIVFTFGALLNAFAMISPVYALEASIAKATGLTVEWPILGAIFVLFLIIEPAILLLGAAAVTRRITNTVESLPTIVKRYAPSLLPIGFGVWLAHYAFHFLTGVLTVIPVTQNAVRRATGADWLGQPQWQLGGLPESVVYAIEIGFLSLGLLGSLIVASAIGRRTPIDAAEPSSRWVTAPWGVLHLALFFSAVWIMNQPMDMRGTFLGG</sequence>
<keyword evidence="6 8" id="KW-0472">Membrane</keyword>
<dbReference type="GO" id="GO:0005886">
    <property type="term" value="C:plasma membrane"/>
    <property type="evidence" value="ECO:0007669"/>
    <property type="project" value="UniProtKB-SubCell"/>
</dbReference>
<dbReference type="KEGG" id="smam:Mal15_28220"/>
<evidence type="ECO:0000256" key="2">
    <source>
        <dbReference type="ARBA" id="ARBA00022475"/>
    </source>
</evidence>
<accession>A0A5B9MF40</accession>
<evidence type="ECO:0000313" key="11">
    <source>
        <dbReference type="Proteomes" id="UP000321353"/>
    </source>
</evidence>
<dbReference type="InterPro" id="IPR052378">
    <property type="entry name" value="NosR_regulator"/>
</dbReference>
<gene>
    <name evidence="10" type="ORF">Mal15_28220</name>
</gene>
<evidence type="ECO:0000256" key="3">
    <source>
        <dbReference type="ARBA" id="ARBA00022723"/>
    </source>
</evidence>
<evidence type="ECO:0000259" key="9">
    <source>
        <dbReference type="PROSITE" id="PS51379"/>
    </source>
</evidence>
<reference evidence="10 11" key="1">
    <citation type="submission" date="2019-02" db="EMBL/GenBank/DDBJ databases">
        <title>Planctomycetal bacteria perform biofilm scaping via a novel small molecule.</title>
        <authorList>
            <person name="Jeske O."/>
            <person name="Boedeker C."/>
            <person name="Wiegand S."/>
            <person name="Breitling P."/>
            <person name="Kallscheuer N."/>
            <person name="Jogler M."/>
            <person name="Rohde M."/>
            <person name="Petersen J."/>
            <person name="Medema M.H."/>
            <person name="Surup F."/>
            <person name="Jogler C."/>
        </authorList>
    </citation>
    <scope>NUCLEOTIDE SEQUENCE [LARGE SCALE GENOMIC DNA]</scope>
    <source>
        <strain evidence="10 11">Mal15</strain>
    </source>
</reference>
<dbReference type="PANTHER" id="PTHR30224">
    <property type="entry name" value="ELECTRON TRANSPORT PROTEIN"/>
    <property type="match status" value="1"/>
</dbReference>
<feature type="transmembrane region" description="Helical" evidence="8">
    <location>
        <begin position="488"/>
        <end position="510"/>
    </location>
</feature>
<protein>
    <submittedName>
        <fullName evidence="10">Quinol dehydrogenase membrane component</fullName>
    </submittedName>
</protein>
<dbReference type="InterPro" id="IPR017900">
    <property type="entry name" value="4Fe4S_Fe_S_CS"/>
</dbReference>
<dbReference type="PROSITE" id="PS51379">
    <property type="entry name" value="4FE4S_FER_2"/>
    <property type="match status" value="1"/>
</dbReference>
<feature type="transmembrane region" description="Helical" evidence="8">
    <location>
        <begin position="132"/>
        <end position="149"/>
    </location>
</feature>
<name>A0A5B9MF40_9BACT</name>
<comment type="subcellular location">
    <subcellularLocation>
        <location evidence="1">Cell membrane</location>
    </subcellularLocation>
</comment>
<dbReference type="AlphaFoldDB" id="A0A5B9MF40"/>
<keyword evidence="2" id="KW-1003">Cell membrane</keyword>
<dbReference type="EMBL" id="CP036264">
    <property type="protein sequence ID" value="QEF98766.1"/>
    <property type="molecule type" value="Genomic_DNA"/>
</dbReference>
<keyword evidence="11" id="KW-1185">Reference proteome</keyword>
<feature type="transmembrane region" description="Helical" evidence="8">
    <location>
        <begin position="351"/>
        <end position="377"/>
    </location>
</feature>
<feature type="transmembrane region" description="Helical" evidence="8">
    <location>
        <begin position="155"/>
        <end position="177"/>
    </location>
</feature>